<dbReference type="EMBL" id="BSDZ01000003">
    <property type="protein sequence ID" value="GLI58948.1"/>
    <property type="molecule type" value="Genomic_DNA"/>
</dbReference>
<protein>
    <recommendedName>
        <fullName evidence="4">BZIP domain-containing protein</fullName>
    </recommendedName>
</protein>
<feature type="region of interest" description="Disordered" evidence="2">
    <location>
        <begin position="554"/>
        <end position="581"/>
    </location>
</feature>
<feature type="transmembrane region" description="Helical" evidence="3">
    <location>
        <begin position="962"/>
        <end position="984"/>
    </location>
</feature>
<feature type="domain" description="BZIP" evidence="4">
    <location>
        <begin position="58"/>
        <end position="104"/>
    </location>
</feature>
<feature type="region of interest" description="Disordered" evidence="2">
    <location>
        <begin position="16"/>
        <end position="76"/>
    </location>
</feature>
<feature type="region of interest" description="Disordered" evidence="2">
    <location>
        <begin position="141"/>
        <end position="322"/>
    </location>
</feature>
<accession>A0ABQ5RP17</accession>
<keyword evidence="3" id="KW-0812">Transmembrane</keyword>
<feature type="region of interest" description="Disordered" evidence="2">
    <location>
        <begin position="370"/>
        <end position="417"/>
    </location>
</feature>
<name>A0ABQ5RP17_9CHLO</name>
<dbReference type="Gene3D" id="1.20.5.170">
    <property type="match status" value="1"/>
</dbReference>
<evidence type="ECO:0000256" key="2">
    <source>
        <dbReference type="SAM" id="MobiDB-lite"/>
    </source>
</evidence>
<proteinExistence type="predicted"/>
<dbReference type="SUPFAM" id="SSF57959">
    <property type="entry name" value="Leucine zipper domain"/>
    <property type="match status" value="1"/>
</dbReference>
<dbReference type="PROSITE" id="PS50217">
    <property type="entry name" value="BZIP"/>
    <property type="match status" value="1"/>
</dbReference>
<keyword evidence="3" id="KW-1133">Transmembrane helix</keyword>
<gene>
    <name evidence="5" type="ORF">VaNZ11_000736</name>
</gene>
<sequence length="987" mass="102692">MSRGRRRDIAFVDSDYEVDMAAEGRRGGSQSPSPEAHARVAKKPRPGRTTSEGTSEEDERRRRRLLANRRSAQRSRVKRLEEVGVLENLVDNLMKEVDELRAELGTWTGRHQELLSEQSKLAERLKEEAGGTDIDILCIAHIENDDDWEPSGDNKQEQQQEPQGPSQQLPQSQSPAPPQQLPQPPHQQQQQQLQQSPPGVTTPQQTQQQPQPQPPQPQQQSPHLLEEQQQQEATSSSPPAPAPEPSPLPPSKQSSPLTNQHSENQSLREQQLPPPPQQQLPPHLSPLLPPPPQQQRRDGCRPRANTAVMQQHQQQPEGSEEVAMECISPGRLLDISTTPLHETDNHRNHHHGQDPVGPRLAGQRLLLGLPGAGRPVSVRDSRMDCRDSGTGDVENNCGRVSSGDGGGGGGSGGGSAGVAAAAATAATATMTVSLASRTICDPYSGNPKVEHLTDVEGGSGTSADSPMVRRPVAGEPSPAPTTSGPFGDSAGLLPRGNSLPYQADVPYGSFRQDHPSAPPLQQQQQQRVVPPRETPGQTISAPSLAVISSCMQPHRIDHPSYRSGEGNSSGGGSRSGGGACRTLPYDPNAAAAVTAASPARVGSSTAVGPPAAAAAVILGDEPPREAGVSTAMMPQPTCSGLNPPPQYRVGEGGCAASTVCRGWDTLDATSPLSYGSKEPPVPPAAAQPIGGAMSPVLKYGRTGAVKRRSSGSGGGGGGAAIPLPLHGPLGALLEPHIQLNHPHTAVLPSTAASRPRAVGLQPSNLALVSGVVATTGGGGRGGGLQQLPPTMPYSRLAPSVAAVPAAGAPASVLPHVPSGVSGHHHHMTYMNPVLDGAGMLAPTRRPGDALSAGGAAAGSLAAVPVPAPPVPVTLGHAVAVPGGVRAEGQALVPGVHPMGSADSTSSNSSHRRRSASSDSERSLALSQREASMRPLKQEIVGAGPLLHPHGALPPYSGGHSTIMFNSLLPFPCIVFALSFSYYFALRS</sequence>
<evidence type="ECO:0000313" key="6">
    <source>
        <dbReference type="Proteomes" id="UP001165090"/>
    </source>
</evidence>
<dbReference type="Proteomes" id="UP001165090">
    <property type="component" value="Unassembled WGS sequence"/>
</dbReference>
<feature type="compositionally biased region" description="Pro residues" evidence="2">
    <location>
        <begin position="272"/>
        <end position="293"/>
    </location>
</feature>
<evidence type="ECO:0000259" key="4">
    <source>
        <dbReference type="PROSITE" id="PS50217"/>
    </source>
</evidence>
<dbReference type="Pfam" id="PF00170">
    <property type="entry name" value="bZIP_1"/>
    <property type="match status" value="1"/>
</dbReference>
<feature type="compositionally biased region" description="Basic and acidic residues" evidence="2">
    <location>
        <begin position="377"/>
        <end position="389"/>
    </location>
</feature>
<keyword evidence="3" id="KW-0472">Membrane</keyword>
<organism evidence="5 6">
    <name type="scientific">Volvox africanus</name>
    <dbReference type="NCBI Taxonomy" id="51714"/>
    <lineage>
        <taxon>Eukaryota</taxon>
        <taxon>Viridiplantae</taxon>
        <taxon>Chlorophyta</taxon>
        <taxon>core chlorophytes</taxon>
        <taxon>Chlorophyceae</taxon>
        <taxon>CS clade</taxon>
        <taxon>Chlamydomonadales</taxon>
        <taxon>Volvocaceae</taxon>
        <taxon>Volvox</taxon>
    </lineage>
</organism>
<feature type="compositionally biased region" description="Low complexity" evidence="2">
    <location>
        <begin position="218"/>
        <end position="237"/>
    </location>
</feature>
<feature type="region of interest" description="Disordered" evidence="2">
    <location>
        <begin position="336"/>
        <end position="356"/>
    </location>
</feature>
<feature type="compositionally biased region" description="Polar residues" evidence="2">
    <location>
        <begin position="307"/>
        <end position="317"/>
    </location>
</feature>
<feature type="coiled-coil region" evidence="1">
    <location>
        <begin position="83"/>
        <end position="110"/>
    </location>
</feature>
<dbReference type="InterPro" id="IPR046347">
    <property type="entry name" value="bZIP_sf"/>
</dbReference>
<comment type="caution">
    <text evidence="5">The sequence shown here is derived from an EMBL/GenBank/DDBJ whole genome shotgun (WGS) entry which is preliminary data.</text>
</comment>
<dbReference type="InterPro" id="IPR004827">
    <property type="entry name" value="bZIP"/>
</dbReference>
<evidence type="ECO:0000256" key="1">
    <source>
        <dbReference type="SAM" id="Coils"/>
    </source>
</evidence>
<feature type="compositionally biased region" description="Polar residues" evidence="2">
    <location>
        <begin position="258"/>
        <end position="269"/>
    </location>
</feature>
<feature type="compositionally biased region" description="Pro residues" evidence="2">
    <location>
        <begin position="238"/>
        <end position="250"/>
    </location>
</feature>
<feature type="region of interest" description="Disordered" evidence="2">
    <location>
        <begin position="893"/>
        <end position="930"/>
    </location>
</feature>
<feature type="compositionally biased region" description="Pro residues" evidence="2">
    <location>
        <begin position="175"/>
        <end position="185"/>
    </location>
</feature>
<keyword evidence="1" id="KW-0175">Coiled coil</keyword>
<dbReference type="SMART" id="SM00338">
    <property type="entry name" value="BRLZ"/>
    <property type="match status" value="1"/>
</dbReference>
<keyword evidence="6" id="KW-1185">Reference proteome</keyword>
<feature type="compositionally biased region" description="Low complexity" evidence="2">
    <location>
        <begin position="159"/>
        <end position="174"/>
    </location>
</feature>
<feature type="compositionally biased region" description="Low complexity" evidence="2">
    <location>
        <begin position="186"/>
        <end position="210"/>
    </location>
</feature>
<reference evidence="5 6" key="1">
    <citation type="journal article" date="2023" name="IScience">
        <title>Expanded male sex-determining region conserved during the evolution of homothallism in the green alga Volvox.</title>
        <authorList>
            <person name="Yamamoto K."/>
            <person name="Matsuzaki R."/>
            <person name="Mahakham W."/>
            <person name="Heman W."/>
            <person name="Sekimoto H."/>
            <person name="Kawachi M."/>
            <person name="Minakuchi Y."/>
            <person name="Toyoda A."/>
            <person name="Nozaki H."/>
        </authorList>
    </citation>
    <scope>NUCLEOTIDE SEQUENCE [LARGE SCALE GENOMIC DNA]</scope>
    <source>
        <strain evidence="5 6">NIES-4468</strain>
    </source>
</reference>
<evidence type="ECO:0000313" key="5">
    <source>
        <dbReference type="EMBL" id="GLI58948.1"/>
    </source>
</evidence>
<feature type="region of interest" description="Disordered" evidence="2">
    <location>
        <begin position="443"/>
        <end position="540"/>
    </location>
</feature>
<feature type="compositionally biased region" description="Basic residues" evidence="2">
    <location>
        <begin position="61"/>
        <end position="76"/>
    </location>
</feature>
<feature type="compositionally biased region" description="Gly residues" evidence="2">
    <location>
        <begin position="567"/>
        <end position="579"/>
    </location>
</feature>
<feature type="compositionally biased region" description="Gly residues" evidence="2">
    <location>
        <begin position="403"/>
        <end position="416"/>
    </location>
</feature>
<evidence type="ECO:0000256" key="3">
    <source>
        <dbReference type="SAM" id="Phobius"/>
    </source>
</evidence>
<dbReference type="PROSITE" id="PS00036">
    <property type="entry name" value="BZIP_BASIC"/>
    <property type="match status" value="1"/>
</dbReference>